<sequence length="54" mass="6138">MQIAKACDGIVLLFIACASDYCCRCVRRRHVRVEVDSNVRRKPHVSFRVSNTGT</sequence>
<dbReference type="Proteomes" id="UP000433483">
    <property type="component" value="Unassembled WGS sequence"/>
</dbReference>
<evidence type="ECO:0000256" key="1">
    <source>
        <dbReference type="SAM" id="SignalP"/>
    </source>
</evidence>
<dbReference type="Proteomes" id="UP000476176">
    <property type="component" value="Unassembled WGS sequence"/>
</dbReference>
<dbReference type="AlphaFoldDB" id="A0A6A4D5V8"/>
<evidence type="ECO:0000313" key="13">
    <source>
        <dbReference type="Proteomes" id="UP000437068"/>
    </source>
</evidence>
<evidence type="ECO:0008006" key="20">
    <source>
        <dbReference type="Google" id="ProtNLM"/>
    </source>
</evidence>
<dbReference type="EMBL" id="QXGC01000853">
    <property type="protein sequence ID" value="KAE9218803.1"/>
    <property type="molecule type" value="Genomic_DNA"/>
</dbReference>
<evidence type="ECO:0000313" key="7">
    <source>
        <dbReference type="EMBL" id="KAE9202445.1"/>
    </source>
</evidence>
<dbReference type="EMBL" id="QXGF01000757">
    <property type="protein sequence ID" value="KAE8936002.1"/>
    <property type="molecule type" value="Genomic_DNA"/>
</dbReference>
<evidence type="ECO:0000313" key="12">
    <source>
        <dbReference type="Proteomes" id="UP000433483"/>
    </source>
</evidence>
<evidence type="ECO:0000313" key="16">
    <source>
        <dbReference type="Proteomes" id="UP000441208"/>
    </source>
</evidence>
<evidence type="ECO:0000313" key="2">
    <source>
        <dbReference type="EMBL" id="KAE8936002.1"/>
    </source>
</evidence>
<dbReference type="Proteomes" id="UP000437068">
    <property type="component" value="Unassembled WGS sequence"/>
</dbReference>
<organism evidence="10 13">
    <name type="scientific">Phytophthora fragariae</name>
    <dbReference type="NCBI Taxonomy" id="53985"/>
    <lineage>
        <taxon>Eukaryota</taxon>
        <taxon>Sar</taxon>
        <taxon>Stramenopiles</taxon>
        <taxon>Oomycota</taxon>
        <taxon>Peronosporomycetes</taxon>
        <taxon>Peronosporales</taxon>
        <taxon>Peronosporaceae</taxon>
        <taxon>Phytophthora</taxon>
    </lineage>
</organism>
<reference evidence="11 12" key="1">
    <citation type="submission" date="2018-08" db="EMBL/GenBank/DDBJ databases">
        <title>Genomic investigation of the strawberry pathogen Phytophthora fragariae indicates pathogenicity is determined by transcriptional variation in three key races.</title>
        <authorList>
            <person name="Adams T.M."/>
            <person name="Armitage A.D."/>
            <person name="Sobczyk M.K."/>
            <person name="Bates H.J."/>
            <person name="Dunwell J.M."/>
            <person name="Nellist C.F."/>
            <person name="Harrison R.J."/>
        </authorList>
    </citation>
    <scope>NUCLEOTIDE SEQUENCE [LARGE SCALE GENOMIC DNA]</scope>
    <source>
        <strain evidence="10 13">A4</strain>
        <strain evidence="9 14">BC-1</strain>
        <strain evidence="8 18">BC-23</strain>
        <strain evidence="7 12">NOV-27</strain>
        <strain evidence="6 15">NOV-5</strain>
        <strain evidence="4 16">NOV-71</strain>
        <strain evidence="2 11">NOV-9</strain>
        <strain evidence="5 19">ONT-3</strain>
        <strain evidence="3 17">SCRP245</strain>
    </source>
</reference>
<evidence type="ECO:0000313" key="6">
    <source>
        <dbReference type="EMBL" id="KAE9139375.1"/>
    </source>
</evidence>
<evidence type="ECO:0000313" key="4">
    <source>
        <dbReference type="EMBL" id="KAE9101947.1"/>
    </source>
</evidence>
<keyword evidence="1" id="KW-0732">Signal</keyword>
<dbReference type="EMBL" id="QXGB01000866">
    <property type="protein sequence ID" value="KAE9202445.1"/>
    <property type="molecule type" value="Genomic_DNA"/>
</dbReference>
<proteinExistence type="predicted"/>
<evidence type="ECO:0000313" key="17">
    <source>
        <dbReference type="Proteomes" id="UP000460718"/>
    </source>
</evidence>
<evidence type="ECO:0000313" key="14">
    <source>
        <dbReference type="Proteomes" id="UP000440367"/>
    </source>
</evidence>
<evidence type="ECO:0000313" key="8">
    <source>
        <dbReference type="EMBL" id="KAE9218803.1"/>
    </source>
</evidence>
<evidence type="ECO:0000313" key="18">
    <source>
        <dbReference type="Proteomes" id="UP000476176"/>
    </source>
</evidence>
<dbReference type="EMBL" id="QXFZ01000893">
    <property type="protein sequence ID" value="KAE9101947.1"/>
    <property type="molecule type" value="Genomic_DNA"/>
</dbReference>
<dbReference type="EMBL" id="QXFX01000871">
    <property type="protein sequence ID" value="KAE9102078.1"/>
    <property type="molecule type" value="Genomic_DNA"/>
</dbReference>
<dbReference type="EMBL" id="QXGE01000859">
    <property type="protein sequence ID" value="KAE9302271.1"/>
    <property type="molecule type" value="Genomic_DNA"/>
</dbReference>
<gene>
    <name evidence="10" type="ORF">PF001_g14078</name>
    <name evidence="9" type="ORF">PF002_g13936</name>
    <name evidence="8" type="ORF">PF004_g13780</name>
    <name evidence="7" type="ORF">PF005_g14559</name>
    <name evidence="6" type="ORF">PF006_g13748</name>
    <name evidence="4" type="ORF">PF007_g14934</name>
    <name evidence="2" type="ORF">PF009_g14062</name>
    <name evidence="5" type="ORF">PF010_g14238</name>
    <name evidence="3" type="ORF">PF011_g11476</name>
</gene>
<dbReference type="Proteomes" id="UP000441208">
    <property type="component" value="Unassembled WGS sequence"/>
</dbReference>
<evidence type="ECO:0000313" key="11">
    <source>
        <dbReference type="Proteomes" id="UP000429523"/>
    </source>
</evidence>
<dbReference type="EMBL" id="QXFW01000639">
    <property type="protein sequence ID" value="KAE9006655.1"/>
    <property type="molecule type" value="Genomic_DNA"/>
</dbReference>
<evidence type="ECO:0000313" key="9">
    <source>
        <dbReference type="EMBL" id="KAE9227024.1"/>
    </source>
</evidence>
<keyword evidence="12" id="KW-1185">Reference proteome</keyword>
<protein>
    <recommendedName>
        <fullName evidence="20">Secreted protein</fullName>
    </recommendedName>
</protein>
<feature type="signal peptide" evidence="1">
    <location>
        <begin position="1"/>
        <end position="18"/>
    </location>
</feature>
<evidence type="ECO:0000313" key="15">
    <source>
        <dbReference type="Proteomes" id="UP000440732"/>
    </source>
</evidence>
<dbReference type="Proteomes" id="UP000429523">
    <property type="component" value="Unassembled WGS sequence"/>
</dbReference>
<evidence type="ECO:0000313" key="3">
    <source>
        <dbReference type="EMBL" id="KAE9006655.1"/>
    </source>
</evidence>
<evidence type="ECO:0000313" key="10">
    <source>
        <dbReference type="EMBL" id="KAE9302271.1"/>
    </source>
</evidence>
<dbReference type="EMBL" id="QXGA01000831">
    <property type="protein sequence ID" value="KAE9139375.1"/>
    <property type="molecule type" value="Genomic_DNA"/>
</dbReference>
<feature type="chain" id="PRO_5036167322" description="Secreted protein" evidence="1">
    <location>
        <begin position="19"/>
        <end position="54"/>
    </location>
</feature>
<dbReference type="Proteomes" id="UP000440367">
    <property type="component" value="Unassembled WGS sequence"/>
</dbReference>
<dbReference type="Proteomes" id="UP000460718">
    <property type="component" value="Unassembled WGS sequence"/>
</dbReference>
<dbReference type="Proteomes" id="UP000488956">
    <property type="component" value="Unassembled WGS sequence"/>
</dbReference>
<dbReference type="EMBL" id="QXGD01000726">
    <property type="protein sequence ID" value="KAE9227024.1"/>
    <property type="molecule type" value="Genomic_DNA"/>
</dbReference>
<accession>A0A6A4D5V8</accession>
<name>A0A6A4D5V8_9STRA</name>
<dbReference type="Proteomes" id="UP000440732">
    <property type="component" value="Unassembled WGS sequence"/>
</dbReference>
<comment type="caution">
    <text evidence="10">The sequence shown here is derived from an EMBL/GenBank/DDBJ whole genome shotgun (WGS) entry which is preliminary data.</text>
</comment>
<evidence type="ECO:0000313" key="5">
    <source>
        <dbReference type="EMBL" id="KAE9102078.1"/>
    </source>
</evidence>
<evidence type="ECO:0000313" key="19">
    <source>
        <dbReference type="Proteomes" id="UP000488956"/>
    </source>
</evidence>